<evidence type="ECO:0000313" key="2">
    <source>
        <dbReference type="Proteomes" id="UP001460270"/>
    </source>
</evidence>
<organism evidence="1 2">
    <name type="scientific">Mugilogobius chulae</name>
    <name type="common">yellowstripe goby</name>
    <dbReference type="NCBI Taxonomy" id="88201"/>
    <lineage>
        <taxon>Eukaryota</taxon>
        <taxon>Metazoa</taxon>
        <taxon>Chordata</taxon>
        <taxon>Craniata</taxon>
        <taxon>Vertebrata</taxon>
        <taxon>Euteleostomi</taxon>
        <taxon>Actinopterygii</taxon>
        <taxon>Neopterygii</taxon>
        <taxon>Teleostei</taxon>
        <taxon>Neoteleostei</taxon>
        <taxon>Acanthomorphata</taxon>
        <taxon>Gobiaria</taxon>
        <taxon>Gobiiformes</taxon>
        <taxon>Gobioidei</taxon>
        <taxon>Gobiidae</taxon>
        <taxon>Gobionellinae</taxon>
        <taxon>Mugilogobius</taxon>
    </lineage>
</organism>
<comment type="caution">
    <text evidence="1">The sequence shown here is derived from an EMBL/GenBank/DDBJ whole genome shotgun (WGS) entry which is preliminary data.</text>
</comment>
<name>A0AAW0NC60_9GOBI</name>
<reference evidence="2" key="1">
    <citation type="submission" date="2024-04" db="EMBL/GenBank/DDBJ databases">
        <title>Salinicola lusitanus LLJ914,a marine bacterium isolated from the Okinawa Trough.</title>
        <authorList>
            <person name="Li J."/>
        </authorList>
    </citation>
    <scope>NUCLEOTIDE SEQUENCE [LARGE SCALE GENOMIC DNA]</scope>
</reference>
<accession>A0AAW0NC60</accession>
<dbReference type="AlphaFoldDB" id="A0AAW0NC60"/>
<protein>
    <submittedName>
        <fullName evidence="1">Uncharacterized protein</fullName>
    </submittedName>
</protein>
<gene>
    <name evidence="1" type="ORF">WMY93_022231</name>
</gene>
<proteinExistence type="predicted"/>
<sequence>MFERCPRLSSSSPQTPLSLPLRLPSLVLSSSALLPSAPDLPDRLGLRTRPGLGSGGAMVDLSRWPLFSLLSPEELGVIRQACVFGTTANEAIYVTQATR</sequence>
<evidence type="ECO:0000313" key="1">
    <source>
        <dbReference type="EMBL" id="KAK7893079.1"/>
    </source>
</evidence>
<dbReference type="Proteomes" id="UP001460270">
    <property type="component" value="Unassembled WGS sequence"/>
</dbReference>
<keyword evidence="2" id="KW-1185">Reference proteome</keyword>
<dbReference type="EMBL" id="JBBPFD010000016">
    <property type="protein sequence ID" value="KAK7893079.1"/>
    <property type="molecule type" value="Genomic_DNA"/>
</dbReference>